<dbReference type="GO" id="GO:0061817">
    <property type="term" value="P:endoplasmic reticulum-plasma membrane tethering"/>
    <property type="evidence" value="ECO:0007669"/>
    <property type="project" value="TreeGrafter"/>
</dbReference>
<dbReference type="STRING" id="436010.A0A166UB43"/>
<organism evidence="9 10">
    <name type="scientific">Athelia psychrophila</name>
    <dbReference type="NCBI Taxonomy" id="1759441"/>
    <lineage>
        <taxon>Eukaryota</taxon>
        <taxon>Fungi</taxon>
        <taxon>Dikarya</taxon>
        <taxon>Basidiomycota</taxon>
        <taxon>Agaricomycotina</taxon>
        <taxon>Agaricomycetes</taxon>
        <taxon>Agaricomycetidae</taxon>
        <taxon>Atheliales</taxon>
        <taxon>Atheliaceae</taxon>
        <taxon>Athelia</taxon>
    </lineage>
</organism>
<evidence type="ECO:0000256" key="4">
    <source>
        <dbReference type="ARBA" id="ARBA00022989"/>
    </source>
</evidence>
<dbReference type="Proteomes" id="UP000076532">
    <property type="component" value="Unassembled WGS sequence"/>
</dbReference>
<evidence type="ECO:0000259" key="8">
    <source>
        <dbReference type="PROSITE" id="PS50202"/>
    </source>
</evidence>
<sequence>MSVSLTPSSALGFNRPLTVLVKRTLTVTNNNAQPVAFKVKTTAPKLYCVRPNSGRIEPGESVDVSVMLQPMKEEPAISAKCKDKFLIQSTLITADKETLPLHDIWNVPEGGEEAKVHQQKLRVVYLPPEGQTLEEEEEPVPGASVAIHEHDASGDDRYDTIRQPISNGHTEHPIPVFTPEPEPEQAEGDIREDDPRGMVSNDDLYEAAPVFAAAPEETREEPVPKQTKDVLVTPPSPPPAAPVLPPAVPVVIAAPAPARVPTPAPVEPAGPDLTYLEDVNAELESKYKEATLEIERLQALLASAPDPTSLAPSEVPSGVRRRGYALSDDGTSTFDDGASSYDDRTDVGTAMTDVSSHTTEGVPLQVVLIISIGVFITTYLFF</sequence>
<feature type="compositionally biased region" description="Acidic residues" evidence="7">
    <location>
        <begin position="181"/>
        <end position="192"/>
    </location>
</feature>
<evidence type="ECO:0000256" key="5">
    <source>
        <dbReference type="ARBA" id="ARBA00023136"/>
    </source>
</evidence>
<comment type="subcellular location">
    <subcellularLocation>
        <location evidence="1">Membrane</location>
        <topology evidence="1">Single-pass type IV membrane protein</topology>
    </subcellularLocation>
</comment>
<protein>
    <submittedName>
        <fullName evidence="9">PapD-like protein</fullName>
    </submittedName>
</protein>
<keyword evidence="6" id="KW-0175">Coiled coil</keyword>
<dbReference type="GO" id="GO:0090158">
    <property type="term" value="P:endoplasmic reticulum membrane organization"/>
    <property type="evidence" value="ECO:0007669"/>
    <property type="project" value="TreeGrafter"/>
</dbReference>
<evidence type="ECO:0000256" key="1">
    <source>
        <dbReference type="ARBA" id="ARBA00004211"/>
    </source>
</evidence>
<dbReference type="OrthoDB" id="264603at2759"/>
<feature type="coiled-coil region" evidence="6">
    <location>
        <begin position="273"/>
        <end position="300"/>
    </location>
</feature>
<dbReference type="PANTHER" id="PTHR10809:SF6">
    <property type="entry name" value="AT11025P-RELATED"/>
    <property type="match status" value="1"/>
</dbReference>
<dbReference type="PROSITE" id="PS50202">
    <property type="entry name" value="MSP"/>
    <property type="match status" value="1"/>
</dbReference>
<dbReference type="AlphaFoldDB" id="A0A166UB43"/>
<dbReference type="InterPro" id="IPR016763">
    <property type="entry name" value="VAP"/>
</dbReference>
<keyword evidence="5" id="KW-0472">Membrane</keyword>
<evidence type="ECO:0000256" key="3">
    <source>
        <dbReference type="ARBA" id="ARBA00022692"/>
    </source>
</evidence>
<reference evidence="9 10" key="1">
    <citation type="journal article" date="2016" name="Mol. Biol. Evol.">
        <title>Comparative Genomics of Early-Diverging Mushroom-Forming Fungi Provides Insights into the Origins of Lignocellulose Decay Capabilities.</title>
        <authorList>
            <person name="Nagy L.G."/>
            <person name="Riley R."/>
            <person name="Tritt A."/>
            <person name="Adam C."/>
            <person name="Daum C."/>
            <person name="Floudas D."/>
            <person name="Sun H."/>
            <person name="Yadav J.S."/>
            <person name="Pangilinan J."/>
            <person name="Larsson K.H."/>
            <person name="Matsuura K."/>
            <person name="Barry K."/>
            <person name="Labutti K."/>
            <person name="Kuo R."/>
            <person name="Ohm R.A."/>
            <person name="Bhattacharya S.S."/>
            <person name="Shirouzu T."/>
            <person name="Yoshinaga Y."/>
            <person name="Martin F.M."/>
            <person name="Grigoriev I.V."/>
            <person name="Hibbett D.S."/>
        </authorList>
    </citation>
    <scope>NUCLEOTIDE SEQUENCE [LARGE SCALE GENOMIC DNA]</scope>
    <source>
        <strain evidence="9 10">CBS 109695</strain>
    </source>
</reference>
<feature type="region of interest" description="Disordered" evidence="7">
    <location>
        <begin position="165"/>
        <end position="196"/>
    </location>
</feature>
<keyword evidence="3" id="KW-0812">Transmembrane</keyword>
<evidence type="ECO:0000313" key="9">
    <source>
        <dbReference type="EMBL" id="KZP31513.1"/>
    </source>
</evidence>
<dbReference type="GO" id="GO:0005886">
    <property type="term" value="C:plasma membrane"/>
    <property type="evidence" value="ECO:0007669"/>
    <property type="project" value="TreeGrafter"/>
</dbReference>
<dbReference type="SUPFAM" id="SSF49354">
    <property type="entry name" value="PapD-like"/>
    <property type="match status" value="1"/>
</dbReference>
<gene>
    <name evidence="9" type="ORF">FIBSPDRAFT_813749</name>
</gene>
<name>A0A166UB43_9AGAM</name>
<feature type="region of interest" description="Disordered" evidence="7">
    <location>
        <begin position="306"/>
        <end position="340"/>
    </location>
</feature>
<dbReference type="GO" id="GO:0005789">
    <property type="term" value="C:endoplasmic reticulum membrane"/>
    <property type="evidence" value="ECO:0007669"/>
    <property type="project" value="InterPro"/>
</dbReference>
<accession>A0A166UB43</accession>
<evidence type="ECO:0000313" key="10">
    <source>
        <dbReference type="Proteomes" id="UP000076532"/>
    </source>
</evidence>
<dbReference type="Pfam" id="PF00635">
    <property type="entry name" value="Motile_Sperm"/>
    <property type="match status" value="1"/>
</dbReference>
<comment type="similarity">
    <text evidence="2">Belongs to the VAMP-associated protein (VAP) (TC 9.B.17) family.</text>
</comment>
<keyword evidence="4" id="KW-1133">Transmembrane helix</keyword>
<dbReference type="EMBL" id="KV417489">
    <property type="protein sequence ID" value="KZP31513.1"/>
    <property type="molecule type" value="Genomic_DNA"/>
</dbReference>
<evidence type="ECO:0000256" key="6">
    <source>
        <dbReference type="SAM" id="Coils"/>
    </source>
</evidence>
<keyword evidence="10" id="KW-1185">Reference proteome</keyword>
<proteinExistence type="inferred from homology"/>
<dbReference type="InterPro" id="IPR000535">
    <property type="entry name" value="MSP_dom"/>
</dbReference>
<dbReference type="GO" id="GO:0033149">
    <property type="term" value="F:FFAT motif binding"/>
    <property type="evidence" value="ECO:0007669"/>
    <property type="project" value="TreeGrafter"/>
</dbReference>
<evidence type="ECO:0000256" key="7">
    <source>
        <dbReference type="SAM" id="MobiDB-lite"/>
    </source>
</evidence>
<evidence type="ECO:0000256" key="2">
    <source>
        <dbReference type="ARBA" id="ARBA00008932"/>
    </source>
</evidence>
<dbReference type="InterPro" id="IPR008962">
    <property type="entry name" value="PapD-like_sf"/>
</dbReference>
<feature type="domain" description="MSP" evidence="8">
    <location>
        <begin position="2"/>
        <end position="126"/>
    </location>
</feature>
<dbReference type="InterPro" id="IPR013783">
    <property type="entry name" value="Ig-like_fold"/>
</dbReference>
<dbReference type="Gene3D" id="2.60.40.10">
    <property type="entry name" value="Immunoglobulins"/>
    <property type="match status" value="1"/>
</dbReference>
<dbReference type="PANTHER" id="PTHR10809">
    <property type="entry name" value="VESICLE-ASSOCIATED MEMBRANE PROTEIN-ASSOCIATED PROTEIN"/>
    <property type="match status" value="1"/>
</dbReference>